<dbReference type="InterPro" id="IPR009200">
    <property type="entry name" value="DUF1269_membrane"/>
</dbReference>
<evidence type="ECO:0000313" key="2">
    <source>
        <dbReference type="Proteomes" id="UP000198571"/>
    </source>
</evidence>
<reference evidence="2" key="1">
    <citation type="submission" date="2016-10" db="EMBL/GenBank/DDBJ databases">
        <authorList>
            <person name="Varghese N."/>
            <person name="Submissions S."/>
        </authorList>
    </citation>
    <scope>NUCLEOTIDE SEQUENCE [LARGE SCALE GENOMIC DNA]</scope>
    <source>
        <strain evidence="2">S9</strain>
    </source>
</reference>
<evidence type="ECO:0000313" key="1">
    <source>
        <dbReference type="EMBL" id="SER90686.1"/>
    </source>
</evidence>
<sequence length="164" mass="17129">MEKHLVTVFNNLHEAEEAFHDLLTIVPRESISFVHKKDGSSGDTADVSMDHPLNGILTGGAIGGAGGALFGMTTLMFPGLGILLAAGPVYGAIAGLTAGGFIGGLTDLGINQHEAENIESHVKSGKIVITVEAKDSQIQPVIDTLKRHEPAYLSEEPVSKGGFE</sequence>
<organism evidence="1 2">
    <name type="scientific">Salipaludibacillus aurantiacus</name>
    <dbReference type="NCBI Taxonomy" id="1601833"/>
    <lineage>
        <taxon>Bacteria</taxon>
        <taxon>Bacillati</taxon>
        <taxon>Bacillota</taxon>
        <taxon>Bacilli</taxon>
        <taxon>Bacillales</taxon>
        <taxon>Bacillaceae</taxon>
    </lineage>
</organism>
<name>A0A1H9T0Q0_9BACI</name>
<protein>
    <recommendedName>
        <fullName evidence="3">DUF1269 domain-containing protein</fullName>
    </recommendedName>
</protein>
<dbReference type="RefSeq" id="WP_093049617.1">
    <property type="nucleotide sequence ID" value="NZ_FOGT01000005.1"/>
</dbReference>
<dbReference type="InterPro" id="IPR052948">
    <property type="entry name" value="Low_temp-induced_all0457"/>
</dbReference>
<dbReference type="STRING" id="1601833.SAMN05518684_10558"/>
<keyword evidence="2" id="KW-1185">Reference proteome</keyword>
<dbReference type="PANTHER" id="PTHR36109">
    <property type="entry name" value="MEMBRANE PROTEIN-RELATED"/>
    <property type="match status" value="1"/>
</dbReference>
<gene>
    <name evidence="1" type="ORF">SAMN05518684_10558</name>
</gene>
<dbReference type="Proteomes" id="UP000198571">
    <property type="component" value="Unassembled WGS sequence"/>
</dbReference>
<proteinExistence type="predicted"/>
<dbReference type="OrthoDB" id="2968128at2"/>
<evidence type="ECO:0008006" key="3">
    <source>
        <dbReference type="Google" id="ProtNLM"/>
    </source>
</evidence>
<accession>A0A1H9T0Q0</accession>
<dbReference type="AlphaFoldDB" id="A0A1H9T0Q0"/>
<dbReference type="PANTHER" id="PTHR36109:SF2">
    <property type="entry name" value="MEMBRANE PROTEIN"/>
    <property type="match status" value="1"/>
</dbReference>
<dbReference type="Pfam" id="PF06897">
    <property type="entry name" value="DUF1269"/>
    <property type="match status" value="1"/>
</dbReference>
<dbReference type="EMBL" id="FOGT01000005">
    <property type="protein sequence ID" value="SER90686.1"/>
    <property type="molecule type" value="Genomic_DNA"/>
</dbReference>